<dbReference type="SUPFAM" id="SSF49764">
    <property type="entry name" value="HSP20-like chaperones"/>
    <property type="match status" value="1"/>
</dbReference>
<dbReference type="Pfam" id="PF04968">
    <property type="entry name" value="CHORD"/>
    <property type="match status" value="2"/>
</dbReference>
<keyword evidence="1" id="KW-0479">Metal-binding</keyword>
<gene>
    <name evidence="7" type="ORF">XAT740_LOCUS22023</name>
</gene>
<feature type="region of interest" description="Disordered" evidence="4">
    <location>
        <begin position="64"/>
        <end position="111"/>
    </location>
</feature>
<dbReference type="InterPro" id="IPR008978">
    <property type="entry name" value="HSP20-like_chaperone"/>
</dbReference>
<keyword evidence="8" id="KW-1185">Reference proteome</keyword>
<dbReference type="Proteomes" id="UP000663828">
    <property type="component" value="Unassembled WGS sequence"/>
</dbReference>
<evidence type="ECO:0008006" key="9">
    <source>
        <dbReference type="Google" id="ProtNLM"/>
    </source>
</evidence>
<reference evidence="7" key="1">
    <citation type="submission" date="2021-02" db="EMBL/GenBank/DDBJ databases">
        <authorList>
            <person name="Nowell W R."/>
        </authorList>
    </citation>
    <scope>NUCLEOTIDE SEQUENCE</scope>
</reference>
<sequence>MTQFCYNRGCQKNFTSVNDPSVDDTACQYHPGLPYFHDAYKIWSCCQKKSHDFNTFLSLPGCTRGPHQPNKPEEPVAPQSNEQPPITTSKPVPRQEMPKPQTPDVQRPPIDAPLIPMKLVVGASLRTALDKLSNTAKTDTNEIAQTSDEVKPGTACKHAACGARYTTIEEEQATPCRFHPGVPIFHEGMKYWSCCQKKTTDFESFTAQPGCSEGEHLWRSEKPESTDEEDPETLKKSCRYDFHQQGSSVVLSIYAKMPRPDQTQVELNAGRLKVDTRFGTDMRTKRFCNEWELFGLVDVDRSTVELLQTKIEINLKKAEALSWPRLDRPLQLS</sequence>
<dbReference type="Gene3D" id="4.10.1130.20">
    <property type="match status" value="2"/>
</dbReference>
<dbReference type="Pfam" id="PF04969">
    <property type="entry name" value="CS"/>
    <property type="match status" value="1"/>
</dbReference>
<evidence type="ECO:0000256" key="4">
    <source>
        <dbReference type="SAM" id="MobiDB-lite"/>
    </source>
</evidence>
<dbReference type="AlphaFoldDB" id="A0A814U816"/>
<feature type="domain" description="CS" evidence="5">
    <location>
        <begin position="235"/>
        <end position="327"/>
    </location>
</feature>
<keyword evidence="3" id="KW-0862">Zinc</keyword>
<feature type="domain" description="CHORD" evidence="6">
    <location>
        <begin position="156"/>
        <end position="216"/>
    </location>
</feature>
<evidence type="ECO:0000256" key="1">
    <source>
        <dbReference type="ARBA" id="ARBA00022723"/>
    </source>
</evidence>
<protein>
    <recommendedName>
        <fullName evidence="9">Cysteine and histidine-rich domain-containing protein 1</fullName>
    </recommendedName>
</protein>
<dbReference type="GO" id="GO:0046872">
    <property type="term" value="F:metal ion binding"/>
    <property type="evidence" value="ECO:0007669"/>
    <property type="project" value="UniProtKB-KW"/>
</dbReference>
<feature type="compositionally biased region" description="Polar residues" evidence="4">
    <location>
        <begin position="78"/>
        <end position="90"/>
    </location>
</feature>
<dbReference type="InterPro" id="IPR007051">
    <property type="entry name" value="CHORD_dom"/>
</dbReference>
<evidence type="ECO:0000256" key="3">
    <source>
        <dbReference type="ARBA" id="ARBA00022833"/>
    </source>
</evidence>
<feature type="domain" description="CHORD" evidence="6">
    <location>
        <begin position="5"/>
        <end position="67"/>
    </location>
</feature>
<dbReference type="PROSITE" id="PS51401">
    <property type="entry name" value="CHORD"/>
    <property type="match status" value="2"/>
</dbReference>
<feature type="region of interest" description="Disordered" evidence="4">
    <location>
        <begin position="210"/>
        <end position="233"/>
    </location>
</feature>
<dbReference type="InterPro" id="IPR039790">
    <property type="entry name" value="CHRD1"/>
</dbReference>
<evidence type="ECO:0000313" key="8">
    <source>
        <dbReference type="Proteomes" id="UP000663828"/>
    </source>
</evidence>
<dbReference type="InterPro" id="IPR007052">
    <property type="entry name" value="CS_dom"/>
</dbReference>
<dbReference type="PANTHER" id="PTHR46983:SF3">
    <property type="entry name" value="CHPADIPLOID STATE MAINTENANCE PROTEIN CHPA"/>
    <property type="match status" value="1"/>
</dbReference>
<name>A0A814U816_ADIRI</name>
<evidence type="ECO:0000259" key="5">
    <source>
        <dbReference type="PROSITE" id="PS51203"/>
    </source>
</evidence>
<dbReference type="EMBL" id="CAJNOR010001605">
    <property type="protein sequence ID" value="CAF1170825.1"/>
    <property type="molecule type" value="Genomic_DNA"/>
</dbReference>
<organism evidence="7 8">
    <name type="scientific">Adineta ricciae</name>
    <name type="common">Rotifer</name>
    <dbReference type="NCBI Taxonomy" id="249248"/>
    <lineage>
        <taxon>Eukaryota</taxon>
        <taxon>Metazoa</taxon>
        <taxon>Spiralia</taxon>
        <taxon>Gnathifera</taxon>
        <taxon>Rotifera</taxon>
        <taxon>Eurotatoria</taxon>
        <taxon>Bdelloidea</taxon>
        <taxon>Adinetida</taxon>
        <taxon>Adinetidae</taxon>
        <taxon>Adineta</taxon>
    </lineage>
</organism>
<comment type="caution">
    <text evidence="7">The sequence shown here is derived from an EMBL/GenBank/DDBJ whole genome shotgun (WGS) entry which is preliminary data.</text>
</comment>
<dbReference type="PROSITE" id="PS51203">
    <property type="entry name" value="CS"/>
    <property type="match status" value="1"/>
</dbReference>
<proteinExistence type="predicted"/>
<accession>A0A814U816</accession>
<keyword evidence="2" id="KW-0677">Repeat</keyword>
<evidence type="ECO:0000256" key="2">
    <source>
        <dbReference type="ARBA" id="ARBA00022737"/>
    </source>
</evidence>
<dbReference type="Gene3D" id="2.60.40.790">
    <property type="match status" value="1"/>
</dbReference>
<feature type="compositionally biased region" description="Basic and acidic residues" evidence="4">
    <location>
        <begin position="213"/>
        <end position="225"/>
    </location>
</feature>
<evidence type="ECO:0000259" key="6">
    <source>
        <dbReference type="PROSITE" id="PS51401"/>
    </source>
</evidence>
<dbReference type="PANTHER" id="PTHR46983">
    <property type="entry name" value="CYSTEINE AND HISTIDINE-RICH DOMAIN-CONTAINING PROTEIN 1"/>
    <property type="match status" value="1"/>
</dbReference>
<evidence type="ECO:0000313" key="7">
    <source>
        <dbReference type="EMBL" id="CAF1170825.1"/>
    </source>
</evidence>